<evidence type="ECO:0000313" key="1">
    <source>
        <dbReference type="EMBL" id="HAE7580906.1"/>
    </source>
</evidence>
<accession>A0A736MF29</accession>
<dbReference type="AlphaFoldDB" id="A0A736MF29"/>
<reference evidence="1" key="1">
    <citation type="journal article" date="2018" name="Genome Biol.">
        <title>SKESA: strategic k-mer extension for scrupulous assemblies.</title>
        <authorList>
            <person name="Souvorov A."/>
            <person name="Agarwala R."/>
            <person name="Lipman D.J."/>
        </authorList>
    </citation>
    <scope>NUCLEOTIDE SEQUENCE</scope>
    <source>
        <strain evidence="1">166-88</strain>
    </source>
</reference>
<dbReference type="EMBL" id="DAASYS010000009">
    <property type="protein sequence ID" value="HAE7580906.1"/>
    <property type="molecule type" value="Genomic_DNA"/>
</dbReference>
<gene>
    <name evidence="1" type="ORF">GND75_002485</name>
</gene>
<sequence length="157" mass="17893">MINTFISRPTWTPPEIEKELTKFYQLIDDMGFQSHTIGKEHSPLRSPFEDVHALMKKCGCTIVLGLPQIFICEGEIKHVPLTNSLILPTEWNQIEATMSLMLDLPTLMLQHSTITSRGIFERGAANVFVHEFDTSKADWVNKIRPQLNSLKQACKIL</sequence>
<proteinExistence type="predicted"/>
<comment type="caution">
    <text evidence="1">The sequence shown here is derived from an EMBL/GenBank/DDBJ whole genome shotgun (WGS) entry which is preliminary data.</text>
</comment>
<protein>
    <submittedName>
        <fullName evidence="1">Uncharacterized protein</fullName>
    </submittedName>
</protein>
<name>A0A736MF29_SALHO</name>
<organism evidence="1">
    <name type="scientific">Salmonella enterica subsp. houtenae serovar 44:z36[z38]:-</name>
    <dbReference type="NCBI Taxonomy" id="1967609"/>
    <lineage>
        <taxon>Bacteria</taxon>
        <taxon>Pseudomonadati</taxon>
        <taxon>Pseudomonadota</taxon>
        <taxon>Gammaproteobacteria</taxon>
        <taxon>Enterobacterales</taxon>
        <taxon>Enterobacteriaceae</taxon>
        <taxon>Salmonella</taxon>
    </lineage>
</organism>
<reference evidence="1" key="2">
    <citation type="submission" date="2018-07" db="EMBL/GenBank/DDBJ databases">
        <authorList>
            <consortium name="NCBI Pathogen Detection Project"/>
        </authorList>
    </citation>
    <scope>NUCLEOTIDE SEQUENCE</scope>
    <source>
        <strain evidence="1">166-88</strain>
    </source>
</reference>